<dbReference type="Pfam" id="PF02367">
    <property type="entry name" value="TsaE"/>
    <property type="match status" value="1"/>
</dbReference>
<dbReference type="InterPro" id="IPR016181">
    <property type="entry name" value="Acyl_CoA_acyltransferase"/>
</dbReference>
<dbReference type="InterPro" id="IPR027417">
    <property type="entry name" value="P-loop_NTPase"/>
</dbReference>
<dbReference type="EMBL" id="AEDQ01000017">
    <property type="protein sequence ID" value="EFL44211.1"/>
    <property type="molecule type" value="Genomic_DNA"/>
</dbReference>
<comment type="caution">
    <text evidence="8">Lacks conserved residue(s) required for the propagation of feature annotation.</text>
</comment>
<dbReference type="RefSeq" id="WP_006303919.1">
    <property type="nucleotide sequence ID" value="NZ_AEDQ01000017.1"/>
</dbReference>
<dbReference type="Gene3D" id="3.30.420.40">
    <property type="match status" value="4"/>
</dbReference>
<evidence type="ECO:0000256" key="8">
    <source>
        <dbReference type="HAMAP-Rule" id="MF_01445"/>
    </source>
</evidence>
<dbReference type="PROSITE" id="PS51186">
    <property type="entry name" value="GNAT"/>
    <property type="match status" value="1"/>
</dbReference>
<keyword evidence="5 8" id="KW-0012">Acyltransferase</keyword>
<dbReference type="Pfam" id="PF00814">
    <property type="entry name" value="TsaD"/>
    <property type="match status" value="2"/>
</dbReference>
<dbReference type="InterPro" id="IPR017861">
    <property type="entry name" value="KAE1/TsaD"/>
</dbReference>
<protein>
    <recommendedName>
        <fullName evidence="8">tRNA N6-adenosine threonylcarbamoyltransferase</fullName>
        <ecNumber evidence="8">2.3.1.234</ecNumber>
    </recommendedName>
    <alternativeName>
        <fullName evidence="8">N6-L-threonylcarbamoyladenine synthase</fullName>
        <shortName evidence="8">t(6)A synthase</shortName>
    </alternativeName>
    <alternativeName>
        <fullName evidence="8">t(6)A37 threonylcarbamoyladenosine biosynthesis protein TsaD</fullName>
    </alternativeName>
    <alternativeName>
        <fullName evidence="8">tRNA threonylcarbamoyladenosine biosynthesis protein TsaD</fullName>
    </alternativeName>
</protein>
<feature type="binding site" evidence="8">
    <location>
        <position position="844"/>
    </location>
    <ligand>
        <name>substrate</name>
    </ligand>
</feature>
<dbReference type="Pfam" id="PF00583">
    <property type="entry name" value="Acetyltransf_1"/>
    <property type="match status" value="1"/>
</dbReference>
<feature type="binding site" evidence="8">
    <location>
        <position position="788"/>
    </location>
    <ligand>
        <name>Fe cation</name>
        <dbReference type="ChEBI" id="CHEBI:24875"/>
    </ligand>
</feature>
<evidence type="ECO:0000256" key="4">
    <source>
        <dbReference type="ARBA" id="ARBA00023004"/>
    </source>
</evidence>
<evidence type="ECO:0000313" key="11">
    <source>
        <dbReference type="EMBL" id="EFL44211.1"/>
    </source>
</evidence>
<keyword evidence="1 8" id="KW-0808">Transferase</keyword>
<dbReference type="NCBIfam" id="TIGR01575">
    <property type="entry name" value="rimI"/>
    <property type="match status" value="1"/>
</dbReference>
<dbReference type="GO" id="GO:0016787">
    <property type="term" value="F:hydrolase activity"/>
    <property type="evidence" value="ECO:0007669"/>
    <property type="project" value="UniProtKB-KW"/>
</dbReference>
<evidence type="ECO:0000256" key="9">
    <source>
        <dbReference type="SAM" id="MobiDB-lite"/>
    </source>
</evidence>
<proteinExistence type="inferred from homology"/>
<comment type="caution">
    <text evidence="11">The sequence shown here is derived from an EMBL/GenBank/DDBJ whole genome shotgun (WGS) entry which is preliminary data.</text>
</comment>
<keyword evidence="4 8" id="KW-0408">Iron</keyword>
<feature type="binding site" evidence="8">
    <location>
        <position position="951"/>
    </location>
    <ligand>
        <name>substrate</name>
    </ligand>
</feature>
<dbReference type="CDD" id="cd04301">
    <property type="entry name" value="NAT_SF"/>
    <property type="match status" value="1"/>
</dbReference>
<evidence type="ECO:0000256" key="3">
    <source>
        <dbReference type="ARBA" id="ARBA00022723"/>
    </source>
</evidence>
<dbReference type="InterPro" id="IPR006464">
    <property type="entry name" value="AcTrfase_RimI/Ard1"/>
</dbReference>
<evidence type="ECO:0000256" key="5">
    <source>
        <dbReference type="ARBA" id="ARBA00023315"/>
    </source>
</evidence>
<dbReference type="SUPFAM" id="SSF55729">
    <property type="entry name" value="Acyl-CoA N-acyltransferases (Nat)"/>
    <property type="match status" value="1"/>
</dbReference>
<dbReference type="InterPro" id="IPR000905">
    <property type="entry name" value="Gcp-like_dom"/>
</dbReference>
<comment type="cofactor">
    <cofactor evidence="8">
        <name>Fe(2+)</name>
        <dbReference type="ChEBI" id="CHEBI:29033"/>
    </cofactor>
    <text evidence="8">Binds 1 Fe(2+) ion per subunit.</text>
</comment>
<dbReference type="CDD" id="cd24133">
    <property type="entry name" value="ASKHA_NBD_TsaD_bac"/>
    <property type="match status" value="1"/>
</dbReference>
<dbReference type="PANTHER" id="PTHR11735:SF6">
    <property type="entry name" value="TRNA N6-ADENOSINE THREONYLCARBAMOYLTRANSFERASE, MITOCHONDRIAL"/>
    <property type="match status" value="1"/>
</dbReference>
<feature type="binding site" evidence="8">
    <location>
        <begin position="811"/>
        <end position="815"/>
    </location>
    <ligand>
        <name>substrate</name>
    </ligand>
</feature>
<evidence type="ECO:0000256" key="1">
    <source>
        <dbReference type="ARBA" id="ARBA00022679"/>
    </source>
</evidence>
<dbReference type="Gene3D" id="3.40.630.30">
    <property type="match status" value="1"/>
</dbReference>
<feature type="binding site" evidence="8">
    <location>
        <position position="857"/>
    </location>
    <ligand>
        <name>substrate</name>
    </ligand>
</feature>
<feature type="binding site" evidence="8">
    <location>
        <position position="792"/>
    </location>
    <ligand>
        <name>Fe cation</name>
        <dbReference type="ChEBI" id="CHEBI:24875"/>
    </ligand>
</feature>
<dbReference type="InterPro" id="IPR022450">
    <property type="entry name" value="TsaD"/>
</dbReference>
<feature type="binding site" evidence="8">
    <location>
        <position position="979"/>
    </location>
    <ligand>
        <name>Fe cation</name>
        <dbReference type="ChEBI" id="CHEBI:24875"/>
    </ligand>
</feature>
<evidence type="ECO:0000256" key="2">
    <source>
        <dbReference type="ARBA" id="ARBA00022694"/>
    </source>
</evidence>
<comment type="similarity">
    <text evidence="8">Belongs to the KAE1 / TsaD family.</text>
</comment>
<organism evidence="11 12">
    <name type="scientific">Fannyhessea vaginae PB189-T1-4</name>
    <dbReference type="NCBI Taxonomy" id="866774"/>
    <lineage>
        <taxon>Bacteria</taxon>
        <taxon>Bacillati</taxon>
        <taxon>Actinomycetota</taxon>
        <taxon>Coriobacteriia</taxon>
        <taxon>Coriobacteriales</taxon>
        <taxon>Atopobiaceae</taxon>
        <taxon>Fannyhessea</taxon>
    </lineage>
</organism>
<keyword evidence="3 8" id="KW-0479">Metal-binding</keyword>
<dbReference type="InterPro" id="IPR003442">
    <property type="entry name" value="T6A_TsaE"/>
</dbReference>
<comment type="function">
    <text evidence="8">Required for the formation of a threonylcarbamoyl group on adenosine at position 37 (t(6)A37) in tRNAs that read codons beginning with adenine. Is involved in the transfer of the threonylcarbamoyl moiety of threonylcarbamoyl-AMP (TC-AMP) to the N6 group of A37, together with TsaE and TsaB. TsaD likely plays a direct catalytic role in this reaction.</text>
</comment>
<reference evidence="11 12" key="1">
    <citation type="submission" date="2010-08" db="EMBL/GenBank/DDBJ databases">
        <authorList>
            <person name="Durkin A.S."/>
            <person name="Madupu R."/>
            <person name="Torralba M."/>
            <person name="Gillis M."/>
            <person name="Methe B."/>
            <person name="Sutton G."/>
            <person name="Nelson K.E."/>
        </authorList>
    </citation>
    <scope>NUCLEOTIDE SEQUENCE [LARGE SCALE GENOMIC DNA]</scope>
    <source>
        <strain evidence="11 12">PB189-T1-4</strain>
    </source>
</reference>
<comment type="function">
    <text evidence="6">Required for the formation of a threonylcarbamoyl group on adenosine at position 37 (t(6)A37) in tRNAs that read codons beginning with adenine. Is involved in the transfer of the threonylcarbamoyl moiety of threonylcarbamoyl-AMP (TC-AMP) to the N6 group of A37, together with TsaD and TsaB. TsaE seems to play an indirect role in the t(6)A biosynthesis pathway, possibly in regulating the core enzymatic function of TsaD.</text>
</comment>
<keyword evidence="11" id="KW-0378">Hydrolase</keyword>
<evidence type="ECO:0000256" key="6">
    <source>
        <dbReference type="ARBA" id="ARBA00024908"/>
    </source>
</evidence>
<dbReference type="HAMAP" id="MF_01445">
    <property type="entry name" value="TsaD"/>
    <property type="match status" value="1"/>
</dbReference>
<dbReference type="InterPro" id="IPR022496">
    <property type="entry name" value="T6A_TsaB"/>
</dbReference>
<dbReference type="PANTHER" id="PTHR11735">
    <property type="entry name" value="TRNA N6-ADENOSINE THREONYLCARBAMOYLTRANSFERASE"/>
    <property type="match status" value="1"/>
</dbReference>
<dbReference type="SUPFAM" id="SSF53067">
    <property type="entry name" value="Actin-like ATPase domain"/>
    <property type="match status" value="3"/>
</dbReference>
<evidence type="ECO:0000259" key="10">
    <source>
        <dbReference type="PROSITE" id="PS51186"/>
    </source>
</evidence>
<dbReference type="NCBIfam" id="TIGR00150">
    <property type="entry name" value="T6A_YjeE"/>
    <property type="match status" value="1"/>
</dbReference>
<dbReference type="NCBIfam" id="TIGR00329">
    <property type="entry name" value="gcp_kae1"/>
    <property type="match status" value="1"/>
</dbReference>
<dbReference type="EC" id="2.3.1.234" evidence="8"/>
<evidence type="ECO:0000313" key="12">
    <source>
        <dbReference type="Proteomes" id="UP000004431"/>
    </source>
</evidence>
<dbReference type="NCBIfam" id="TIGR03725">
    <property type="entry name" value="T6A_YeaZ"/>
    <property type="match status" value="1"/>
</dbReference>
<dbReference type="Gene3D" id="3.40.50.300">
    <property type="entry name" value="P-loop containing nucleotide triphosphate hydrolases"/>
    <property type="match status" value="1"/>
</dbReference>
<dbReference type="SUPFAM" id="SSF52540">
    <property type="entry name" value="P-loop containing nucleoside triphosphate hydrolases"/>
    <property type="match status" value="1"/>
</dbReference>
<dbReference type="Proteomes" id="UP000004431">
    <property type="component" value="Unassembled WGS sequence"/>
</dbReference>
<dbReference type="InterPro" id="IPR000182">
    <property type="entry name" value="GNAT_dom"/>
</dbReference>
<feature type="domain" description="N-acetyltransferase" evidence="10">
    <location>
        <begin position="476"/>
        <end position="623"/>
    </location>
</feature>
<gene>
    <name evidence="8" type="primary">tsaD</name>
    <name evidence="11" type="ORF">HMPREF9248_0913</name>
</gene>
<evidence type="ECO:0000256" key="7">
    <source>
        <dbReference type="ARBA" id="ARBA00048117"/>
    </source>
</evidence>
<accession>A0ABN0B077</accession>
<keyword evidence="2 8" id="KW-0819">tRNA processing</keyword>
<sequence length="1036" mass="111875">MSAADMHAGADDAQYEALTFSSASTQETINLGSIFGGCLTAGDIVVLTGDLGAGKTQFTKGIAQGMHIQDDVTSPTFTIEMVYEGGDMPLYHFDLYRLSDPLQLEDTGLYDVLDSDGPCIIEWGEQFSDEIGSNRVDVTITRNEVDATTQDEPERTLVFTAHSPRSNELLRRFKQAYDARHDVAAASAPCATRIKEHLTHVLAFDTSSDMLACCAATLSMSASQNHEQQPASYATSELTQVVSHDHMCRRKANVELVTTSLTCLDEAHCATDDLSCIVVGRGPGSFTGVRIGIATAKGMACGGTIPLYGVSTLDAVAWHMWDAGIRGCVCVVADAMRHEIYPGIYTLSDSGVQRQFAIETVHKVQDVIDALVAHKDKDTMLFSGDALVKYREQFEQAGLCSIAPEELWHPTGVGLIRAYLHDVDTGNVQSGDPALVLPIYTRLSDAEEHERLRLGMKESSSILTTGVHDELAGLHLQLRPMSINDIEQVAALEQDVYANSSHTPWNKQQFYDELTQQGRTWWVAHDEASIIGFAGGVMAGSEIQLYDICVKQDRRHEHIASRLFERIAYDGQMYGAKTLTLEVDTHNTAAQALYSAMGATRVATRPHYYADGSDADILSVQLPLKHSCEDNSSHHQQPAETAQPAASIRPWPPVCTLHTPQEREHLAAAGDLILAIESSCDETGLAIIDSHGEVIAHAVATSLDFHARFGGVVPEIASRKHVEAIVGVYEEVMQQAAKHLHCAALYPTDLSAVGVTAGPGLVGALVVGIAFAKGLCATAHLAVIAVNHLEGHMLANLYETNDLKPPFIASLVSGGNTLLVHVKAWGQYEILGATIDDAVGEAFDKVSKALGLGYPGGPIISKLAAKGNKHAISFPRAMMYSHDYRFSLSGLKTAVITYIERENKAGRPINLPDLAASFEQAIIDVQVSKALCALEETGAREFCVGGGVAANTELRNAYIEEFTKRGIRVTVPPMVVCGDNGAMIALVALRNWRAGILSDFTLDANPNSKFGDWSCAAEPIVSPNWPPKRFPHGAHA</sequence>
<comment type="subcellular location">
    <subcellularLocation>
        <location evidence="8">Cytoplasm</location>
    </subcellularLocation>
</comment>
<keyword evidence="8" id="KW-0963">Cytoplasm</keyword>
<comment type="catalytic activity">
    <reaction evidence="7 8">
        <text>L-threonylcarbamoyladenylate + adenosine(37) in tRNA = N(6)-L-threonylcarbamoyladenosine(37) in tRNA + AMP + H(+)</text>
        <dbReference type="Rhea" id="RHEA:37059"/>
        <dbReference type="Rhea" id="RHEA-COMP:10162"/>
        <dbReference type="Rhea" id="RHEA-COMP:10163"/>
        <dbReference type="ChEBI" id="CHEBI:15378"/>
        <dbReference type="ChEBI" id="CHEBI:73682"/>
        <dbReference type="ChEBI" id="CHEBI:74411"/>
        <dbReference type="ChEBI" id="CHEBI:74418"/>
        <dbReference type="ChEBI" id="CHEBI:456215"/>
        <dbReference type="EC" id="2.3.1.234"/>
    </reaction>
</comment>
<name>A0ABN0B077_9ACTN</name>
<feature type="region of interest" description="Disordered" evidence="9">
    <location>
        <begin position="628"/>
        <end position="651"/>
    </location>
</feature>
<dbReference type="PRINTS" id="PR00789">
    <property type="entry name" value="OSIALOPTASE"/>
</dbReference>
<dbReference type="NCBIfam" id="TIGR03723">
    <property type="entry name" value="T6A_TsaD_YgjD"/>
    <property type="match status" value="1"/>
</dbReference>
<keyword evidence="12" id="KW-1185">Reference proteome</keyword>
<dbReference type="InterPro" id="IPR043129">
    <property type="entry name" value="ATPase_NBD"/>
</dbReference>